<dbReference type="RefSeq" id="WP_025229677.1">
    <property type="nucleotide sequence ID" value="NZ_CP007139.1"/>
</dbReference>
<dbReference type="AlphaFoldDB" id="A0A068NSL7"/>
<dbReference type="Proteomes" id="UP000027982">
    <property type="component" value="Chromosome"/>
</dbReference>
<dbReference type="HOGENOM" id="CLU_041661_1_1_0"/>
<dbReference type="InterPro" id="IPR012902">
    <property type="entry name" value="N_methyl_site"/>
</dbReference>
<dbReference type="eggNOG" id="COG2165">
    <property type="taxonomic scope" value="Bacteria"/>
</dbReference>
<protein>
    <recommendedName>
        <fullName evidence="3">Prepilin-type N-terminal cleavage/methylation domain-containing protein</fullName>
    </recommendedName>
</protein>
<organism evidence="1 2">
    <name type="scientific">Fimbriimonas ginsengisoli Gsoil 348</name>
    <dbReference type="NCBI Taxonomy" id="661478"/>
    <lineage>
        <taxon>Bacteria</taxon>
        <taxon>Bacillati</taxon>
        <taxon>Armatimonadota</taxon>
        <taxon>Fimbriimonadia</taxon>
        <taxon>Fimbriimonadales</taxon>
        <taxon>Fimbriimonadaceae</taxon>
        <taxon>Fimbriimonas</taxon>
    </lineage>
</organism>
<accession>A0A068NSL7</accession>
<dbReference type="Gene3D" id="3.30.700.10">
    <property type="entry name" value="Glycoprotein, Type 4 Pilin"/>
    <property type="match status" value="1"/>
</dbReference>
<dbReference type="InterPro" id="IPR045584">
    <property type="entry name" value="Pilin-like"/>
</dbReference>
<evidence type="ECO:0008006" key="3">
    <source>
        <dbReference type="Google" id="ProtNLM"/>
    </source>
</evidence>
<dbReference type="STRING" id="661478.OP10G_2984"/>
<dbReference type="NCBIfam" id="TIGR02532">
    <property type="entry name" value="IV_pilin_GFxxxE"/>
    <property type="match status" value="1"/>
</dbReference>
<dbReference type="SUPFAM" id="SSF54523">
    <property type="entry name" value="Pili subunits"/>
    <property type="match status" value="1"/>
</dbReference>
<dbReference type="KEGG" id="fgi:OP10G_2984"/>
<evidence type="ECO:0000313" key="2">
    <source>
        <dbReference type="Proteomes" id="UP000027982"/>
    </source>
</evidence>
<dbReference type="EMBL" id="CP007139">
    <property type="protein sequence ID" value="AIE86352.1"/>
    <property type="molecule type" value="Genomic_DNA"/>
</dbReference>
<name>A0A068NSL7_FIMGI</name>
<dbReference type="OrthoDB" id="9797926at2"/>
<reference evidence="1 2" key="1">
    <citation type="journal article" date="2014" name="PLoS ONE">
        <title>The first complete genome sequence of the class fimbriimonadia in the phylum armatimonadetes.</title>
        <authorList>
            <person name="Hu Z.Y."/>
            <person name="Wang Y.Z."/>
            <person name="Im W.T."/>
            <person name="Wang S.Y."/>
            <person name="Zhao G.P."/>
            <person name="Zheng H.J."/>
            <person name="Quan Z.X."/>
        </authorList>
    </citation>
    <scope>NUCLEOTIDE SEQUENCE [LARGE SCALE GENOMIC DNA]</scope>
    <source>
        <strain evidence="1">Gsoil 348</strain>
    </source>
</reference>
<proteinExistence type="predicted"/>
<dbReference type="PANTHER" id="PTHR30093">
    <property type="entry name" value="GENERAL SECRETION PATHWAY PROTEIN G"/>
    <property type="match status" value="1"/>
</dbReference>
<evidence type="ECO:0000313" key="1">
    <source>
        <dbReference type="EMBL" id="AIE86352.1"/>
    </source>
</evidence>
<sequence length="257" mass="28195">MTRSRRAFTLIELLVVIAIIAILAAILFPVFAQAKAAAKKTQSTSNLKQTGLAWLMYNSDYDDTLMRIRLPGADADHAVYFWGEWNNATQTLDPKKGFLFPYTRSKGVGSDPTMPEGFRAALGENGYGYNYVYLSPSNYDSSYNEIPVPVNYGQIGASADTVAFATSARMSFLTPHHPEANGYLEPPSSEYPTFQGRHAGQGLVLWCDGHVKTRRPVLRVGVFGYGGAYNAGEFTPISLGEIDGDGDLHTDDLFDLE</sequence>
<dbReference type="Pfam" id="PF07963">
    <property type="entry name" value="N_methyl"/>
    <property type="match status" value="1"/>
</dbReference>
<keyword evidence="2" id="KW-1185">Reference proteome</keyword>
<gene>
    <name evidence="1" type="ORF">OP10G_2984</name>
</gene>